<protein>
    <recommendedName>
        <fullName evidence="7">DUF5640 domain-containing protein</fullName>
    </recommendedName>
</protein>
<reference evidence="3 6" key="2">
    <citation type="journal article" date="2019" name="Science, e1252229">
        <title>Invertible promoters mediate bacterial phase variation, antibiotic resistance, and host adaptation in the gut.</title>
        <authorList>
            <person name="Jiang X."/>
            <person name="Hall A.B."/>
            <person name="Arthur T.D."/>
            <person name="Plichta D.R."/>
            <person name="Covington C.T."/>
            <person name="Poyet M."/>
            <person name="Crothers J."/>
            <person name="Moses P.L."/>
            <person name="Tolonen A.C."/>
            <person name="Vlamakis H."/>
            <person name="Alm E.J."/>
            <person name="Xavier R.J."/>
        </authorList>
    </citation>
    <scope>NUCLEOTIDE SEQUENCE [LARGE SCALE GENOMIC DNA]</scope>
    <source>
        <strain evidence="3">Af_0058</strain>
        <strain evidence="6">af_0058</strain>
    </source>
</reference>
<dbReference type="Proteomes" id="UP000293506">
    <property type="component" value="Unassembled WGS sequence"/>
</dbReference>
<gene>
    <name evidence="2" type="ORF">DW021_03215</name>
    <name evidence="1" type="ORF">DWW07_03265</name>
    <name evidence="3" type="ORF">EAI82_02880</name>
</gene>
<evidence type="ECO:0000313" key="4">
    <source>
        <dbReference type="Proteomes" id="UP000265828"/>
    </source>
</evidence>
<name>A0A395XBA4_9FIRM</name>
<evidence type="ECO:0000313" key="6">
    <source>
        <dbReference type="Proteomes" id="UP000293506"/>
    </source>
</evidence>
<dbReference type="Proteomes" id="UP000285897">
    <property type="component" value="Unassembled WGS sequence"/>
</dbReference>
<evidence type="ECO:0000313" key="5">
    <source>
        <dbReference type="Proteomes" id="UP000285897"/>
    </source>
</evidence>
<evidence type="ECO:0008006" key="7">
    <source>
        <dbReference type="Google" id="ProtNLM"/>
    </source>
</evidence>
<evidence type="ECO:0000313" key="1">
    <source>
        <dbReference type="EMBL" id="RGV65584.1"/>
    </source>
</evidence>
<dbReference type="EMBL" id="RCXQ01000002">
    <property type="protein sequence ID" value="RYT68166.1"/>
    <property type="molecule type" value="Genomic_DNA"/>
</dbReference>
<comment type="caution">
    <text evidence="1">The sequence shown here is derived from an EMBL/GenBank/DDBJ whole genome shotgun (WGS) entry which is preliminary data.</text>
</comment>
<sequence length="108" mass="12004">MKKTKVLAVICAISMFVGGCQSDPKKQIIGTWEFDEGFTITFMDDGTFLDDDGRIITGVYSFADDKICLTSQMVSGIRSTNTAMYTYEINGDELTLEDDDQEMVGTKE</sequence>
<accession>A0A395XBA4</accession>
<organism evidence="1 4">
    <name type="scientific">Blautia obeum</name>
    <dbReference type="NCBI Taxonomy" id="40520"/>
    <lineage>
        <taxon>Bacteria</taxon>
        <taxon>Bacillati</taxon>
        <taxon>Bacillota</taxon>
        <taxon>Clostridia</taxon>
        <taxon>Lachnospirales</taxon>
        <taxon>Lachnospiraceae</taxon>
        <taxon>Blautia</taxon>
    </lineage>
</organism>
<dbReference type="RefSeq" id="WP_005422170.1">
    <property type="nucleotide sequence ID" value="NZ_CP176627.1"/>
</dbReference>
<dbReference type="GeneID" id="79804527"/>
<dbReference type="EMBL" id="QROS01000002">
    <property type="protein sequence ID" value="RHL49369.1"/>
    <property type="molecule type" value="Genomic_DNA"/>
</dbReference>
<evidence type="ECO:0000313" key="2">
    <source>
        <dbReference type="EMBL" id="RHL49369.1"/>
    </source>
</evidence>
<proteinExistence type="predicted"/>
<dbReference type="EMBL" id="QRZI01000002">
    <property type="protein sequence ID" value="RGV65584.1"/>
    <property type="molecule type" value="Genomic_DNA"/>
</dbReference>
<reference evidence="4 5" key="1">
    <citation type="submission" date="2018-08" db="EMBL/GenBank/DDBJ databases">
        <title>A genome reference for cultivated species of the human gut microbiota.</title>
        <authorList>
            <person name="Zou Y."/>
            <person name="Xue W."/>
            <person name="Luo G."/>
        </authorList>
    </citation>
    <scope>NUCLEOTIDE SEQUENCE [LARGE SCALE GENOMIC DNA]</scope>
    <source>
        <strain evidence="1 4">AF14-23</strain>
        <strain evidence="2 5">AF37-6AC</strain>
    </source>
</reference>
<evidence type="ECO:0000313" key="3">
    <source>
        <dbReference type="EMBL" id="RYT68166.1"/>
    </source>
</evidence>
<dbReference type="AlphaFoldDB" id="A0A395XBA4"/>
<dbReference type="PROSITE" id="PS51257">
    <property type="entry name" value="PROKAR_LIPOPROTEIN"/>
    <property type="match status" value="1"/>
</dbReference>
<dbReference type="Proteomes" id="UP000265828">
    <property type="component" value="Unassembled WGS sequence"/>
</dbReference>